<dbReference type="Proteomes" id="UP001652582">
    <property type="component" value="Chromosome 5"/>
</dbReference>
<organism evidence="3 4">
    <name type="scientific">Bicyclus anynana</name>
    <name type="common">Squinting bush brown butterfly</name>
    <dbReference type="NCBI Taxonomy" id="110368"/>
    <lineage>
        <taxon>Eukaryota</taxon>
        <taxon>Metazoa</taxon>
        <taxon>Ecdysozoa</taxon>
        <taxon>Arthropoda</taxon>
        <taxon>Hexapoda</taxon>
        <taxon>Insecta</taxon>
        <taxon>Pterygota</taxon>
        <taxon>Neoptera</taxon>
        <taxon>Endopterygota</taxon>
        <taxon>Lepidoptera</taxon>
        <taxon>Glossata</taxon>
        <taxon>Ditrysia</taxon>
        <taxon>Papilionoidea</taxon>
        <taxon>Nymphalidae</taxon>
        <taxon>Satyrinae</taxon>
        <taxon>Satyrini</taxon>
        <taxon>Mycalesina</taxon>
        <taxon>Bicyclus</taxon>
    </lineage>
</organism>
<dbReference type="PRINTS" id="PR00080">
    <property type="entry name" value="SDRFAMILY"/>
</dbReference>
<dbReference type="Pfam" id="PF00106">
    <property type="entry name" value="adh_short"/>
    <property type="match status" value="2"/>
</dbReference>
<evidence type="ECO:0000313" key="3">
    <source>
        <dbReference type="Proteomes" id="UP001652582"/>
    </source>
</evidence>
<evidence type="ECO:0000256" key="2">
    <source>
        <dbReference type="ARBA" id="ARBA00023002"/>
    </source>
</evidence>
<dbReference type="PANTHER" id="PTHR44229">
    <property type="entry name" value="15-HYDROXYPROSTAGLANDIN DEHYDROGENASE [NAD(+)]"/>
    <property type="match status" value="1"/>
</dbReference>
<dbReference type="InterPro" id="IPR002347">
    <property type="entry name" value="SDR_fam"/>
</dbReference>
<comment type="similarity">
    <text evidence="1">Belongs to the short-chain dehydrogenases/reductases (SDR) family.</text>
</comment>
<dbReference type="PROSITE" id="PS00061">
    <property type="entry name" value="ADH_SHORT"/>
    <property type="match status" value="1"/>
</dbReference>
<sequence>MAHTLSGKVALVTGGASGIGAATVKCLLEEGVKHVAVLDVAEEAGIALQNELNTKYGETKVTFIKGDVTDKETLIGTFKTVQDRIGYIDVVVNNAGILDDTLENFERSININLTSLIRSSLYSWKIMHKERGGSGGTIINYSSIASLAKYNNIPVYSATKSAVLTFSTCLGDDKHYSSSGVRVLTVCFGATDTPIVGDFNRAFDESALLNFDEMYLQSTESAAKAVIEAYKQGASGSVWFSYEDNPARDITEEHNKSMESYIDCIKTTKIILFQILLVRYCFRMAYSLNEKIVMLTGAASGIGASVVKYLLNENVKHVAILDVSEEAGIALKNELNSQYNDNKVTFIKCDVADKENLLQAYKVINDEIGYIDLVINNAGILDDSPDSYVMEININLISVITSSLHAWKAMHTNKGGKGGTIINVSSVVALTYAANVPIYCTTKIGVLKFSTSLGNIMHYSRSGVRVLCICFGLTDTPLLTNLHGQLFDKDAEDSVTGDLIKHKSQSVESAAKAVIETYKQGASGSVWISTSDKAAMDVTNTYDKSVQMFDDYVYN</sequence>
<dbReference type="RefSeq" id="XP_052737807.1">
    <property type="nucleotide sequence ID" value="XM_052881847.1"/>
</dbReference>
<dbReference type="InterPro" id="IPR036291">
    <property type="entry name" value="NAD(P)-bd_dom_sf"/>
</dbReference>
<proteinExistence type="inferred from homology"/>
<dbReference type="InterPro" id="IPR020904">
    <property type="entry name" value="Sc_DH/Rdtase_CS"/>
</dbReference>
<accession>A0ABM3LFI7</accession>
<dbReference type="Gene3D" id="3.40.50.720">
    <property type="entry name" value="NAD(P)-binding Rossmann-like Domain"/>
    <property type="match status" value="2"/>
</dbReference>
<dbReference type="PRINTS" id="PR00081">
    <property type="entry name" value="GDHRDH"/>
</dbReference>
<keyword evidence="2" id="KW-0560">Oxidoreductase</keyword>
<evidence type="ECO:0000256" key="1">
    <source>
        <dbReference type="ARBA" id="ARBA00006484"/>
    </source>
</evidence>
<dbReference type="GeneID" id="112051334"/>
<dbReference type="PANTHER" id="PTHR44229:SF8">
    <property type="entry name" value="ALCOHOL DEHYDROGENASE-RELATED"/>
    <property type="match status" value="1"/>
</dbReference>
<dbReference type="SUPFAM" id="SSF51735">
    <property type="entry name" value="NAD(P)-binding Rossmann-fold domains"/>
    <property type="match status" value="2"/>
</dbReference>
<gene>
    <name evidence="4" type="primary">LOC112051334</name>
</gene>
<evidence type="ECO:0000313" key="4">
    <source>
        <dbReference type="RefSeq" id="XP_052737807.1"/>
    </source>
</evidence>
<reference evidence="4" key="1">
    <citation type="submission" date="2025-08" db="UniProtKB">
        <authorList>
            <consortium name="RefSeq"/>
        </authorList>
    </citation>
    <scope>IDENTIFICATION</scope>
</reference>
<protein>
    <submittedName>
        <fullName evidence="4">Uncharacterized protein LOC112051334</fullName>
    </submittedName>
</protein>
<keyword evidence="3" id="KW-1185">Reference proteome</keyword>
<name>A0ABM3LFI7_BICAN</name>